<evidence type="ECO:0000256" key="1">
    <source>
        <dbReference type="ARBA" id="ARBA00004141"/>
    </source>
</evidence>
<dbReference type="GO" id="GO:0006820">
    <property type="term" value="P:monoatomic anion transport"/>
    <property type="evidence" value="ECO:0007669"/>
    <property type="project" value="InterPro"/>
</dbReference>
<evidence type="ECO:0000256" key="2">
    <source>
        <dbReference type="ARBA" id="ARBA00022692"/>
    </source>
</evidence>
<dbReference type="CDD" id="cd00051">
    <property type="entry name" value="EFh"/>
    <property type="match status" value="1"/>
</dbReference>
<sequence>MGRGRGVVAAVAQRAETVTAVMMNSSHFISAAAHSHVAATLRAVSCTSAVLAVCTAAKAQKTLAHHRDHLWPVGDPQANPRKAKSDRPFSGLVADFRLRQPTYWADWRAGVCVKTVGATLFLYFACLAPVVAFGGALQVATQGQLGIVETILSRGMCGMVYAALAGQPMTFIGPTGLTLTFTTALYSFTSPRGIPFLPMYAWVGLWTSMFLILAAVVNLAVLIRYCTRFTEEVFNSFLGTTYLWTAAKALSSDLKAAARAAAAGAAHAASASASALFAVLLGLSTFSLCEWSSAIATSRYGSPAMRSLVADFGPAAAVAMVSAVSMAPFSRLLAEVPRLALPAAGALERSLLVPFWTLSVKYRLLAIIPAFFLAMLFFLDQNITVRTVNSPANKLQPRATYHLDLFVLGLLTGCTSILGLPWMCAATVESINHIRSMTEYADSSPRREAAAEGSNALINLLEPQFRAQFDRADVDGNGFLSAEEVVAILRAPDRDGKQMPSDQAARQAAEVLRQYDLSGDGRLQFEEFASWRATVRSKAPAAAPSSGGEVETVVETRLSGFLVHAMVLSTLTFVSRLKVVPVAVVHGVFFYLGKKVMIGNQFLERLRALAVPLPTNLDTESESERSLLVLGRPSVFMFTGLQLACLATLWALKLTPGLGMVFPAAIGILMFIRAQLLPRLFTRRQLSVVDTPIWSIRRRAVTQKS</sequence>
<keyword evidence="3" id="KW-0106">Calcium</keyword>
<dbReference type="GO" id="GO:0005886">
    <property type="term" value="C:plasma membrane"/>
    <property type="evidence" value="ECO:0007669"/>
    <property type="project" value="TreeGrafter"/>
</dbReference>
<feature type="transmembrane region" description="Helical" evidence="6">
    <location>
        <begin position="120"/>
        <end position="140"/>
    </location>
</feature>
<dbReference type="InterPro" id="IPR002048">
    <property type="entry name" value="EF_hand_dom"/>
</dbReference>
<dbReference type="GO" id="GO:0005452">
    <property type="term" value="F:solute:inorganic anion antiporter activity"/>
    <property type="evidence" value="ECO:0007669"/>
    <property type="project" value="InterPro"/>
</dbReference>
<dbReference type="EMBL" id="JBGBPQ010000001">
    <property type="protein sequence ID" value="KAL1529921.1"/>
    <property type="molecule type" value="Genomic_DNA"/>
</dbReference>
<dbReference type="SMART" id="SM00054">
    <property type="entry name" value="EFh"/>
    <property type="match status" value="2"/>
</dbReference>
<feature type="transmembrane region" description="Helical" evidence="6">
    <location>
        <begin position="161"/>
        <end position="188"/>
    </location>
</feature>
<gene>
    <name evidence="8" type="ORF">AB1Y20_000849</name>
</gene>
<keyword evidence="2 6" id="KW-0812">Transmembrane</keyword>
<dbReference type="InterPro" id="IPR011531">
    <property type="entry name" value="HCO3_transpt-like_TM_dom"/>
</dbReference>
<accession>A0AB34KAX5</accession>
<reference evidence="8 9" key="1">
    <citation type="journal article" date="2024" name="Science">
        <title>Giant polyketide synthase enzymes in the biosynthesis of giant marine polyether toxins.</title>
        <authorList>
            <person name="Fallon T.R."/>
            <person name="Shende V.V."/>
            <person name="Wierzbicki I.H."/>
            <person name="Pendleton A.L."/>
            <person name="Watervoot N.F."/>
            <person name="Auber R.P."/>
            <person name="Gonzalez D.J."/>
            <person name="Wisecaver J.H."/>
            <person name="Moore B.S."/>
        </authorList>
    </citation>
    <scope>NUCLEOTIDE SEQUENCE [LARGE SCALE GENOMIC DNA]</scope>
    <source>
        <strain evidence="8 9">12B1</strain>
    </source>
</reference>
<evidence type="ECO:0000259" key="7">
    <source>
        <dbReference type="PROSITE" id="PS50222"/>
    </source>
</evidence>
<comment type="subcellular location">
    <subcellularLocation>
        <location evidence="1">Membrane</location>
        <topology evidence="1">Multi-pass membrane protein</topology>
    </subcellularLocation>
</comment>
<feature type="transmembrane region" description="Helical" evidence="6">
    <location>
        <begin position="658"/>
        <end position="676"/>
    </location>
</feature>
<evidence type="ECO:0000256" key="4">
    <source>
        <dbReference type="ARBA" id="ARBA00022989"/>
    </source>
</evidence>
<feature type="transmembrane region" description="Helical" evidence="6">
    <location>
        <begin position="200"/>
        <end position="221"/>
    </location>
</feature>
<feature type="transmembrane region" description="Helical" evidence="6">
    <location>
        <begin position="635"/>
        <end position="652"/>
    </location>
</feature>
<protein>
    <recommendedName>
        <fullName evidence="7">EF-hand domain-containing protein</fullName>
    </recommendedName>
</protein>
<feature type="transmembrane region" description="Helical" evidence="6">
    <location>
        <begin position="308"/>
        <end position="327"/>
    </location>
</feature>
<dbReference type="PANTHER" id="PTHR11453:SF127">
    <property type="entry name" value="SOLUTE CARRIER FAMILY 4 MEMBER 11"/>
    <property type="match status" value="1"/>
</dbReference>
<dbReference type="SUPFAM" id="SSF47473">
    <property type="entry name" value="EF-hand"/>
    <property type="match status" value="1"/>
</dbReference>
<dbReference type="Gene3D" id="1.10.287.570">
    <property type="entry name" value="Helical hairpin bin"/>
    <property type="match status" value="1"/>
</dbReference>
<dbReference type="Pfam" id="PF13499">
    <property type="entry name" value="EF-hand_7"/>
    <property type="match status" value="1"/>
</dbReference>
<dbReference type="PRINTS" id="PR01231">
    <property type="entry name" value="HCO3TRNSPORT"/>
</dbReference>
<name>A0AB34KAX5_PRYPA</name>
<dbReference type="GO" id="GO:0050801">
    <property type="term" value="P:monoatomic ion homeostasis"/>
    <property type="evidence" value="ECO:0007669"/>
    <property type="project" value="TreeGrafter"/>
</dbReference>
<keyword evidence="5 6" id="KW-0472">Membrane</keyword>
<dbReference type="GO" id="GO:0005509">
    <property type="term" value="F:calcium ion binding"/>
    <property type="evidence" value="ECO:0007669"/>
    <property type="project" value="InterPro"/>
</dbReference>
<feature type="domain" description="EF-hand" evidence="7">
    <location>
        <begin position="503"/>
        <end position="538"/>
    </location>
</feature>
<dbReference type="InterPro" id="IPR018247">
    <property type="entry name" value="EF_Hand_1_Ca_BS"/>
</dbReference>
<dbReference type="Pfam" id="PF00955">
    <property type="entry name" value="HCO3_cotransp"/>
    <property type="match status" value="3"/>
</dbReference>
<dbReference type="AlphaFoldDB" id="A0AB34KAX5"/>
<dbReference type="Proteomes" id="UP001515480">
    <property type="component" value="Unassembled WGS sequence"/>
</dbReference>
<dbReference type="InterPro" id="IPR011992">
    <property type="entry name" value="EF-hand-dom_pair"/>
</dbReference>
<feature type="transmembrane region" description="Helical" evidence="6">
    <location>
        <begin position="271"/>
        <end position="296"/>
    </location>
</feature>
<evidence type="ECO:0000313" key="8">
    <source>
        <dbReference type="EMBL" id="KAL1529921.1"/>
    </source>
</evidence>
<keyword evidence="9" id="KW-1185">Reference proteome</keyword>
<feature type="transmembrane region" description="Helical" evidence="6">
    <location>
        <begin position="405"/>
        <end position="428"/>
    </location>
</feature>
<feature type="transmembrane region" description="Helical" evidence="6">
    <location>
        <begin position="364"/>
        <end position="385"/>
    </location>
</feature>
<dbReference type="PROSITE" id="PS50222">
    <property type="entry name" value="EF_HAND_2"/>
    <property type="match status" value="2"/>
</dbReference>
<evidence type="ECO:0000256" key="6">
    <source>
        <dbReference type="SAM" id="Phobius"/>
    </source>
</evidence>
<feature type="domain" description="EF-hand" evidence="7">
    <location>
        <begin position="460"/>
        <end position="495"/>
    </location>
</feature>
<evidence type="ECO:0000256" key="5">
    <source>
        <dbReference type="ARBA" id="ARBA00023136"/>
    </source>
</evidence>
<dbReference type="PROSITE" id="PS00018">
    <property type="entry name" value="EF_HAND_1"/>
    <property type="match status" value="2"/>
</dbReference>
<evidence type="ECO:0000256" key="3">
    <source>
        <dbReference type="ARBA" id="ARBA00022837"/>
    </source>
</evidence>
<proteinExistence type="predicted"/>
<organism evidence="8 9">
    <name type="scientific">Prymnesium parvum</name>
    <name type="common">Toxic golden alga</name>
    <dbReference type="NCBI Taxonomy" id="97485"/>
    <lineage>
        <taxon>Eukaryota</taxon>
        <taxon>Haptista</taxon>
        <taxon>Haptophyta</taxon>
        <taxon>Prymnesiophyceae</taxon>
        <taxon>Prymnesiales</taxon>
        <taxon>Prymnesiaceae</taxon>
        <taxon>Prymnesium</taxon>
    </lineage>
</organism>
<dbReference type="Gene3D" id="1.10.238.10">
    <property type="entry name" value="EF-hand"/>
    <property type="match status" value="1"/>
</dbReference>
<keyword evidence="4 6" id="KW-1133">Transmembrane helix</keyword>
<comment type="caution">
    <text evidence="8">The sequence shown here is derived from an EMBL/GenBank/DDBJ whole genome shotgun (WGS) entry which is preliminary data.</text>
</comment>
<evidence type="ECO:0000313" key="9">
    <source>
        <dbReference type="Proteomes" id="UP001515480"/>
    </source>
</evidence>
<dbReference type="InterPro" id="IPR003020">
    <property type="entry name" value="HCO3_transpt_euk"/>
</dbReference>
<dbReference type="PANTHER" id="PTHR11453">
    <property type="entry name" value="ANION EXCHANGE PROTEIN"/>
    <property type="match status" value="1"/>
</dbReference>